<proteinExistence type="predicted"/>
<dbReference type="EMBL" id="KQ976479">
    <property type="protein sequence ID" value="KYM83792.1"/>
    <property type="molecule type" value="Genomic_DNA"/>
</dbReference>
<dbReference type="Proteomes" id="UP000078540">
    <property type="component" value="Unassembled WGS sequence"/>
</dbReference>
<sequence>MIPGRCESDLNVSDPGPSTSSSRDIMPRNEPRQPIKQRLRSNKDKLNAIMRVTPITTMKEGDHLQHILAHLQEVNKELT</sequence>
<name>A0A151I3Z4_9HYME</name>
<reference evidence="2 3" key="1">
    <citation type="submission" date="2015-09" db="EMBL/GenBank/DDBJ databases">
        <title>Atta colombica WGS genome.</title>
        <authorList>
            <person name="Nygaard S."/>
            <person name="Hu H."/>
            <person name="Boomsma J."/>
            <person name="Zhang G."/>
        </authorList>
    </citation>
    <scope>NUCLEOTIDE SEQUENCE [LARGE SCALE GENOMIC DNA]</scope>
    <source>
        <strain evidence="2">Treedump-2</strain>
        <tissue evidence="2">Whole body</tissue>
    </source>
</reference>
<organism evidence="2 3">
    <name type="scientific">Atta colombica</name>
    <dbReference type="NCBI Taxonomy" id="520822"/>
    <lineage>
        <taxon>Eukaryota</taxon>
        <taxon>Metazoa</taxon>
        <taxon>Ecdysozoa</taxon>
        <taxon>Arthropoda</taxon>
        <taxon>Hexapoda</taxon>
        <taxon>Insecta</taxon>
        <taxon>Pterygota</taxon>
        <taxon>Neoptera</taxon>
        <taxon>Endopterygota</taxon>
        <taxon>Hymenoptera</taxon>
        <taxon>Apocrita</taxon>
        <taxon>Aculeata</taxon>
        <taxon>Formicoidea</taxon>
        <taxon>Formicidae</taxon>
        <taxon>Myrmicinae</taxon>
        <taxon>Atta</taxon>
    </lineage>
</organism>
<accession>A0A151I3Z4</accession>
<evidence type="ECO:0000256" key="1">
    <source>
        <dbReference type="SAM" id="MobiDB-lite"/>
    </source>
</evidence>
<feature type="region of interest" description="Disordered" evidence="1">
    <location>
        <begin position="1"/>
        <end position="36"/>
    </location>
</feature>
<dbReference type="AlphaFoldDB" id="A0A151I3Z4"/>
<evidence type="ECO:0000313" key="2">
    <source>
        <dbReference type="EMBL" id="KYM83792.1"/>
    </source>
</evidence>
<protein>
    <submittedName>
        <fullName evidence="2">Uncharacterized protein</fullName>
    </submittedName>
</protein>
<evidence type="ECO:0000313" key="3">
    <source>
        <dbReference type="Proteomes" id="UP000078540"/>
    </source>
</evidence>
<keyword evidence="3" id="KW-1185">Reference proteome</keyword>
<gene>
    <name evidence="2" type="ORF">ALC53_05783</name>
</gene>